<dbReference type="Gene3D" id="3.40.800.10">
    <property type="entry name" value="Ureohydrolase domain"/>
    <property type="match status" value="1"/>
</dbReference>
<dbReference type="Pfam" id="PF00491">
    <property type="entry name" value="Arginase"/>
    <property type="match status" value="1"/>
</dbReference>
<dbReference type="CDD" id="cd09988">
    <property type="entry name" value="Formimidoylglutamase"/>
    <property type="match status" value="1"/>
</dbReference>
<accession>A0A972G261</accession>
<sequence length="346" mass="38979">MEKLVLLRQADIAKLTRHRSGEVRFGEKMQLVPKGADCVDFISQSDAPYVLFGIPEDIGIRANFGRSGAASAWQTALESICNLQHNKFCKGNLILALGHLDVKAEMEEAAGLDLLHSQDRVKLGKIVQRIDREVSHLVFTIQKAGKIPVIIGGGQNNAYGNIKGSALAYGKPVNVVNFDSQSDFRIPEFRHNGNGFRYAFDEGFLKKYYIFGLHENYVSKQVLQTLRKIEDRIRFTTYDEIAVRQEKRFDEQMQFALAFICNDNFGLEIDLDAIPDVASSSMTLSGFSVLELRRFVSFFGRHPRASYLHICEGAPELDDVNKKHLIGKLIGYLVTDFIKSRQPAEE</sequence>
<dbReference type="InterPro" id="IPR023696">
    <property type="entry name" value="Ureohydrolase_dom_sf"/>
</dbReference>
<name>A0A972G261_9FLAO</name>
<keyword evidence="3" id="KW-1185">Reference proteome</keyword>
<protein>
    <submittedName>
        <fullName evidence="2">Formimidoylglutamase</fullName>
    </submittedName>
</protein>
<dbReference type="EMBL" id="JAAMPU010000107">
    <property type="protein sequence ID" value="NMH29091.1"/>
    <property type="molecule type" value="Genomic_DNA"/>
</dbReference>
<dbReference type="GO" id="GO:0016813">
    <property type="term" value="F:hydrolase activity, acting on carbon-nitrogen (but not peptide) bonds, in linear amidines"/>
    <property type="evidence" value="ECO:0007669"/>
    <property type="project" value="UniProtKB-ARBA"/>
</dbReference>
<gene>
    <name evidence="2" type="ORF">G6047_13700</name>
</gene>
<dbReference type="SUPFAM" id="SSF52768">
    <property type="entry name" value="Arginase/deacetylase"/>
    <property type="match status" value="1"/>
</dbReference>
<dbReference type="GO" id="GO:0046872">
    <property type="term" value="F:metal ion binding"/>
    <property type="evidence" value="ECO:0007669"/>
    <property type="project" value="InterPro"/>
</dbReference>
<dbReference type="InterPro" id="IPR006035">
    <property type="entry name" value="Ureohydrolase"/>
</dbReference>
<comment type="caution">
    <text evidence="2">The sequence shown here is derived from an EMBL/GenBank/DDBJ whole genome shotgun (WGS) entry which is preliminary data.</text>
</comment>
<reference evidence="2" key="1">
    <citation type="submission" date="2020-02" db="EMBL/GenBank/DDBJ databases">
        <title>Flavobacterium sp. genome.</title>
        <authorList>
            <person name="Jung H.S."/>
            <person name="Baek J.H."/>
            <person name="Jeon C.O."/>
        </authorList>
    </citation>
    <scope>NUCLEOTIDE SEQUENCE</scope>
    <source>
        <strain evidence="2">SE-s28</strain>
    </source>
</reference>
<dbReference type="Proteomes" id="UP000712080">
    <property type="component" value="Unassembled WGS sequence"/>
</dbReference>
<comment type="similarity">
    <text evidence="1">Belongs to the arginase family.</text>
</comment>
<dbReference type="RefSeq" id="WP_169528181.1">
    <property type="nucleotide sequence ID" value="NZ_JAAMPU010000107.1"/>
</dbReference>
<evidence type="ECO:0000256" key="1">
    <source>
        <dbReference type="PROSITE-ProRule" id="PRU00742"/>
    </source>
</evidence>
<dbReference type="AlphaFoldDB" id="A0A972G261"/>
<evidence type="ECO:0000313" key="3">
    <source>
        <dbReference type="Proteomes" id="UP000712080"/>
    </source>
</evidence>
<evidence type="ECO:0000313" key="2">
    <source>
        <dbReference type="EMBL" id="NMH29091.1"/>
    </source>
</evidence>
<organism evidence="2 3">
    <name type="scientific">Flavobacterium silvaticum</name>
    <dbReference type="NCBI Taxonomy" id="1852020"/>
    <lineage>
        <taxon>Bacteria</taxon>
        <taxon>Pseudomonadati</taxon>
        <taxon>Bacteroidota</taxon>
        <taxon>Flavobacteriia</taxon>
        <taxon>Flavobacteriales</taxon>
        <taxon>Flavobacteriaceae</taxon>
        <taxon>Flavobacterium</taxon>
    </lineage>
</organism>
<proteinExistence type="inferred from homology"/>
<dbReference type="PROSITE" id="PS51409">
    <property type="entry name" value="ARGINASE_2"/>
    <property type="match status" value="1"/>
</dbReference>